<gene>
    <name evidence="7" type="ORF">SapgrDRAFT_0971</name>
</gene>
<evidence type="ECO:0000313" key="7">
    <source>
        <dbReference type="EMBL" id="EJF52700.1"/>
    </source>
</evidence>
<dbReference type="InterPro" id="IPR011114">
    <property type="entry name" value="RuvA_C"/>
</dbReference>
<evidence type="ECO:0000256" key="3">
    <source>
        <dbReference type="ARBA" id="ARBA00023125"/>
    </source>
</evidence>
<name>J1I206_9BACT</name>
<dbReference type="GO" id="GO:0006310">
    <property type="term" value="P:DNA recombination"/>
    <property type="evidence" value="ECO:0007669"/>
    <property type="project" value="UniProtKB-KW"/>
</dbReference>
<dbReference type="InterPro" id="IPR000085">
    <property type="entry name" value="RuvA"/>
</dbReference>
<sequence>QLFEQLISVSGVGANTARVLLSAMSAKEIRGAIIAENVAVLKSAKGIGPKSAKRIILELKDKLLKESGAVSEAIAASIQGQTVGENPIRSEALDALLALGFNKIKAQKVLNKILKTEPEMQDVGQLIKLALAQMT</sequence>
<keyword evidence="2" id="KW-0227">DNA damage</keyword>
<keyword evidence="3 7" id="KW-0238">DNA-binding</keyword>
<dbReference type="EMBL" id="JH719942">
    <property type="protein sequence ID" value="EJF52700.1"/>
    <property type="molecule type" value="Genomic_DNA"/>
</dbReference>
<organism evidence="7 8">
    <name type="scientific">Saprospira grandis DSM 2844</name>
    <dbReference type="NCBI Taxonomy" id="694433"/>
    <lineage>
        <taxon>Bacteria</taxon>
        <taxon>Pseudomonadati</taxon>
        <taxon>Bacteroidota</taxon>
        <taxon>Saprospiria</taxon>
        <taxon>Saprospirales</taxon>
        <taxon>Saprospiraceae</taxon>
        <taxon>Saprospira</taxon>
    </lineage>
</organism>
<dbReference type="Gene3D" id="1.10.150.20">
    <property type="entry name" value="5' to 3' exonuclease, C-terminal subdomain"/>
    <property type="match status" value="1"/>
</dbReference>
<dbReference type="SUPFAM" id="SSF47781">
    <property type="entry name" value="RuvA domain 2-like"/>
    <property type="match status" value="1"/>
</dbReference>
<reference evidence="8" key="1">
    <citation type="journal article" date="2012" name="Stand. Genomic Sci.">
        <title>Permanent draft genome sequence of the gliding predator Saprospira grandis strain Sa g1 (= HR1).</title>
        <authorList>
            <person name="Mavromatis K."/>
            <person name="Chertkov O."/>
            <person name="Lapidus A."/>
            <person name="Nolan M."/>
            <person name="Lucas S."/>
            <person name="Tice H."/>
            <person name="Del Rio T.G."/>
            <person name="Cheng J.F."/>
            <person name="Han C."/>
            <person name="Tapia R."/>
            <person name="Bruce D."/>
            <person name="Goodwin L.A."/>
            <person name="Pitluck S."/>
            <person name="Huntemann M."/>
            <person name="Liolios K."/>
            <person name="Pagani I."/>
            <person name="Ivanova N."/>
            <person name="Mikhailova N."/>
            <person name="Pati A."/>
            <person name="Chen A."/>
            <person name="Palaniappan K."/>
            <person name="Land M."/>
            <person name="Brambilla E.M."/>
            <person name="Rohde M."/>
            <person name="Spring S."/>
            <person name="Goker M."/>
            <person name="Detter J.C."/>
            <person name="Bristow J."/>
            <person name="Eisen J.A."/>
            <person name="Markowitz V."/>
            <person name="Hugenholtz P."/>
            <person name="Kyrpides N.C."/>
            <person name="Klenk H.P."/>
            <person name="Woyke T."/>
        </authorList>
    </citation>
    <scope>NUCLEOTIDE SEQUENCE [LARGE SCALE GENOMIC DNA]</scope>
    <source>
        <strain evidence="8">DSM 2844</strain>
    </source>
</reference>
<dbReference type="GO" id="GO:0005524">
    <property type="term" value="F:ATP binding"/>
    <property type="evidence" value="ECO:0007669"/>
    <property type="project" value="InterPro"/>
</dbReference>
<dbReference type="AlphaFoldDB" id="J1I206"/>
<feature type="non-terminal residue" evidence="7">
    <location>
        <position position="1"/>
    </location>
</feature>
<dbReference type="SMART" id="SM00278">
    <property type="entry name" value="HhH1"/>
    <property type="match status" value="2"/>
</dbReference>
<dbReference type="InterPro" id="IPR010994">
    <property type="entry name" value="RuvA_2-like"/>
</dbReference>
<feature type="domain" description="Helix-hairpin-helix DNA-binding motif class 1" evidence="6">
    <location>
        <begin position="4"/>
        <end position="23"/>
    </location>
</feature>
<dbReference type="RefSeq" id="WP_002657847.1">
    <property type="nucleotide sequence ID" value="NZ_JH719942.1"/>
</dbReference>
<dbReference type="GO" id="GO:0003677">
    <property type="term" value="F:DNA binding"/>
    <property type="evidence" value="ECO:0007669"/>
    <property type="project" value="UniProtKB-KW"/>
</dbReference>
<keyword evidence="1" id="KW-0963">Cytoplasm</keyword>
<evidence type="ECO:0000313" key="8">
    <source>
        <dbReference type="Proteomes" id="UP000005113"/>
    </source>
</evidence>
<evidence type="ECO:0000256" key="4">
    <source>
        <dbReference type="ARBA" id="ARBA00023172"/>
    </source>
</evidence>
<dbReference type="Pfam" id="PF14520">
    <property type="entry name" value="HHH_5"/>
    <property type="match status" value="1"/>
</dbReference>
<evidence type="ECO:0000256" key="2">
    <source>
        <dbReference type="ARBA" id="ARBA00022763"/>
    </source>
</evidence>
<keyword evidence="4" id="KW-0233">DNA recombination</keyword>
<dbReference type="Proteomes" id="UP000005113">
    <property type="component" value="Unassembled WGS sequence"/>
</dbReference>
<protein>
    <submittedName>
        <fullName evidence="7">Holliday junction resolvasome, DNA-binding subunit</fullName>
    </submittedName>
</protein>
<keyword evidence="5" id="KW-0234">DNA repair</keyword>
<dbReference type="GO" id="GO:0009379">
    <property type="term" value="C:Holliday junction helicase complex"/>
    <property type="evidence" value="ECO:0007669"/>
    <property type="project" value="InterPro"/>
</dbReference>
<dbReference type="CDD" id="cd14332">
    <property type="entry name" value="UBA_RuvA_C"/>
    <property type="match status" value="1"/>
</dbReference>
<dbReference type="Pfam" id="PF07499">
    <property type="entry name" value="RuvA_C"/>
    <property type="match status" value="1"/>
</dbReference>
<proteinExistence type="predicted"/>
<evidence type="ECO:0000256" key="5">
    <source>
        <dbReference type="ARBA" id="ARBA00023204"/>
    </source>
</evidence>
<dbReference type="InterPro" id="IPR003583">
    <property type="entry name" value="Hlx-hairpin-Hlx_DNA-bd_motif"/>
</dbReference>
<dbReference type="OrthoDB" id="5293449at2"/>
<accession>J1I206</accession>
<evidence type="ECO:0000259" key="6">
    <source>
        <dbReference type="SMART" id="SM00278"/>
    </source>
</evidence>
<dbReference type="SUPFAM" id="SSF46929">
    <property type="entry name" value="DNA helicase RuvA subunit, C-terminal domain"/>
    <property type="match status" value="1"/>
</dbReference>
<dbReference type="InterPro" id="IPR036267">
    <property type="entry name" value="RuvA_C_sf"/>
</dbReference>
<evidence type="ECO:0000256" key="1">
    <source>
        <dbReference type="ARBA" id="ARBA00022490"/>
    </source>
</evidence>
<dbReference type="GO" id="GO:0006281">
    <property type="term" value="P:DNA repair"/>
    <property type="evidence" value="ECO:0007669"/>
    <property type="project" value="UniProtKB-KW"/>
</dbReference>
<feature type="domain" description="Helix-hairpin-helix DNA-binding motif class 1" evidence="6">
    <location>
        <begin position="39"/>
        <end position="58"/>
    </location>
</feature>
<dbReference type="Gene3D" id="1.10.8.10">
    <property type="entry name" value="DNA helicase RuvA subunit, C-terminal domain"/>
    <property type="match status" value="1"/>
</dbReference>
<dbReference type="HOGENOM" id="CLU_087936_2_1_10"/>
<dbReference type="NCBIfam" id="TIGR00084">
    <property type="entry name" value="ruvA"/>
    <property type="match status" value="1"/>
</dbReference>
<dbReference type="GO" id="GO:0009378">
    <property type="term" value="F:four-way junction helicase activity"/>
    <property type="evidence" value="ECO:0007669"/>
    <property type="project" value="InterPro"/>
</dbReference>